<protein>
    <submittedName>
        <fullName evidence="3">SlyX protein</fullName>
    </submittedName>
</protein>
<dbReference type="RefSeq" id="WP_132952387.1">
    <property type="nucleotide sequence ID" value="NZ_SLXU01000015.1"/>
</dbReference>
<sequence>MDHRTQLEERIAHLTRHVDELSEVVARQQSELDRLSRRVAMLMAREAERELDTGGSIPLADQKPPHW</sequence>
<dbReference type="EMBL" id="SLXU01000015">
    <property type="protein sequence ID" value="TCP59797.1"/>
    <property type="molecule type" value="Genomic_DNA"/>
</dbReference>
<accession>A0A4R2RCV1</accession>
<dbReference type="AlphaFoldDB" id="A0A4R2RCV1"/>
<keyword evidence="4" id="KW-1185">Reference proteome</keyword>
<keyword evidence="1" id="KW-0175">Coiled coil</keyword>
<evidence type="ECO:0000256" key="2">
    <source>
        <dbReference type="SAM" id="MobiDB-lite"/>
    </source>
</evidence>
<evidence type="ECO:0000313" key="4">
    <source>
        <dbReference type="Proteomes" id="UP000295050"/>
    </source>
</evidence>
<feature type="region of interest" description="Disordered" evidence="2">
    <location>
        <begin position="48"/>
        <end position="67"/>
    </location>
</feature>
<dbReference type="Pfam" id="PF04102">
    <property type="entry name" value="SlyX"/>
    <property type="match status" value="1"/>
</dbReference>
<organism evidence="3 4">
    <name type="scientific">Rhodovulum bhavnagarense</name>
    <dbReference type="NCBI Taxonomy" id="992286"/>
    <lineage>
        <taxon>Bacteria</taxon>
        <taxon>Pseudomonadati</taxon>
        <taxon>Pseudomonadota</taxon>
        <taxon>Alphaproteobacteria</taxon>
        <taxon>Rhodobacterales</taxon>
        <taxon>Paracoccaceae</taxon>
        <taxon>Rhodovulum</taxon>
    </lineage>
</organism>
<evidence type="ECO:0000313" key="3">
    <source>
        <dbReference type="EMBL" id="TCP59797.1"/>
    </source>
</evidence>
<proteinExistence type="predicted"/>
<dbReference type="OrthoDB" id="285836at2"/>
<dbReference type="Proteomes" id="UP000295050">
    <property type="component" value="Unassembled WGS sequence"/>
</dbReference>
<evidence type="ECO:0000256" key="1">
    <source>
        <dbReference type="SAM" id="Coils"/>
    </source>
</evidence>
<feature type="coiled-coil region" evidence="1">
    <location>
        <begin position="4"/>
        <end position="45"/>
    </location>
</feature>
<gene>
    <name evidence="3" type="ORF">EV663_1157</name>
</gene>
<comment type="caution">
    <text evidence="3">The sequence shown here is derived from an EMBL/GenBank/DDBJ whole genome shotgun (WGS) entry which is preliminary data.</text>
</comment>
<dbReference type="InterPro" id="IPR007236">
    <property type="entry name" value="SlyX"/>
</dbReference>
<reference evidence="3 4" key="1">
    <citation type="submission" date="2019-03" db="EMBL/GenBank/DDBJ databases">
        <title>Genomic Encyclopedia of Type Strains, Phase IV (KMG-IV): sequencing the most valuable type-strain genomes for metagenomic binning, comparative biology and taxonomic classification.</title>
        <authorList>
            <person name="Goeker M."/>
        </authorList>
    </citation>
    <scope>NUCLEOTIDE SEQUENCE [LARGE SCALE GENOMIC DNA]</scope>
    <source>
        <strain evidence="3 4">DSM 24766</strain>
    </source>
</reference>
<name>A0A4R2RCV1_9RHOB</name>